<dbReference type="AlphaFoldDB" id="A0A7J6K0Z0"/>
<keyword evidence="3" id="KW-1185">Reference proteome</keyword>
<dbReference type="Proteomes" id="UP000557509">
    <property type="component" value="Unassembled WGS sequence"/>
</dbReference>
<protein>
    <submittedName>
        <fullName evidence="2">Uncharacterized protein</fullName>
    </submittedName>
</protein>
<feature type="region of interest" description="Disordered" evidence="1">
    <location>
        <begin position="1"/>
        <end position="20"/>
    </location>
</feature>
<dbReference type="EMBL" id="JAAUHK010000194">
    <property type="protein sequence ID" value="KAF4641083.1"/>
    <property type="molecule type" value="Genomic_DNA"/>
</dbReference>
<name>A0A7J6K0Z0_TOXGO</name>
<sequence>MECFNRDNRSASGQQRESARLEANVGPKCLHLNTCSATSIESPTQTTNVEDTFPQFHDKRNSSCLQCDASSGASCRRVSRLVTVKIATGKCSEVGASSRHRKNLVIQGAAHKSEMPAVNGYDRRMPQDRFLR</sequence>
<gene>
    <name evidence="2" type="ORF">TGRH88_068920</name>
</gene>
<evidence type="ECO:0000256" key="1">
    <source>
        <dbReference type="SAM" id="MobiDB-lite"/>
    </source>
</evidence>
<reference evidence="2 3" key="1">
    <citation type="submission" date="2020-03" db="EMBL/GenBank/DDBJ databases">
        <title>Genome sequence of Toxoplasma gondii RH-88 strain.</title>
        <authorList>
            <person name="Lorenzi H.A."/>
            <person name="Venepally P."/>
            <person name="Rozenberg A."/>
            <person name="Sibley D."/>
        </authorList>
    </citation>
    <scope>NUCLEOTIDE SEQUENCE [LARGE SCALE GENOMIC DNA]</scope>
    <source>
        <strain evidence="2 3">RH-88</strain>
    </source>
</reference>
<proteinExistence type="predicted"/>
<organism evidence="2 3">
    <name type="scientific">Toxoplasma gondii</name>
    <dbReference type="NCBI Taxonomy" id="5811"/>
    <lineage>
        <taxon>Eukaryota</taxon>
        <taxon>Sar</taxon>
        <taxon>Alveolata</taxon>
        <taxon>Apicomplexa</taxon>
        <taxon>Conoidasida</taxon>
        <taxon>Coccidia</taxon>
        <taxon>Eucoccidiorida</taxon>
        <taxon>Eimeriorina</taxon>
        <taxon>Sarcocystidae</taxon>
        <taxon>Toxoplasma</taxon>
    </lineage>
</organism>
<comment type="caution">
    <text evidence="2">The sequence shown here is derived from an EMBL/GenBank/DDBJ whole genome shotgun (WGS) entry which is preliminary data.</text>
</comment>
<evidence type="ECO:0000313" key="3">
    <source>
        <dbReference type="Proteomes" id="UP000557509"/>
    </source>
</evidence>
<accession>A0A7J6K0Z0</accession>
<evidence type="ECO:0000313" key="2">
    <source>
        <dbReference type="EMBL" id="KAF4641083.1"/>
    </source>
</evidence>